<feature type="coiled-coil region" evidence="1">
    <location>
        <begin position="143"/>
        <end position="201"/>
    </location>
</feature>
<keyword evidence="1" id="KW-0175">Coiled coil</keyword>
<evidence type="ECO:0000256" key="2">
    <source>
        <dbReference type="SAM" id="MobiDB-lite"/>
    </source>
</evidence>
<dbReference type="EMBL" id="CAJGYM010000224">
    <property type="protein sequence ID" value="CAD6199995.1"/>
    <property type="molecule type" value="Genomic_DNA"/>
</dbReference>
<gene>
    <name evidence="3" type="ORF">CAUJ_LOCUS15894</name>
</gene>
<protein>
    <submittedName>
        <fullName evidence="3">Uncharacterized protein</fullName>
    </submittedName>
</protein>
<evidence type="ECO:0000313" key="3">
    <source>
        <dbReference type="EMBL" id="CAD6199995.1"/>
    </source>
</evidence>
<keyword evidence="4" id="KW-1185">Reference proteome</keyword>
<dbReference type="AlphaFoldDB" id="A0A8S1HWW7"/>
<accession>A0A8S1HWW7</accession>
<proteinExistence type="predicted"/>
<comment type="caution">
    <text evidence="3">The sequence shown here is derived from an EMBL/GenBank/DDBJ whole genome shotgun (WGS) entry which is preliminary data.</text>
</comment>
<name>A0A8S1HWW7_9PELO</name>
<sequence>MANQQGPNYPEFSEIESISSASSEETNCIQRILGELNFTAREPIPQVPENSGSMDSVLNGMQTVAQASTLFLPPTYAAGVNVAALAVPLVVRTAASLMPEDVGPIQAQIDLVTQDIALGQEHHLNAMEHRQSLHERNLQDFEHRRLENRLAEEELREECKQNTEEFVQELKELEDAQKEALEEFRKDTDTKLKELEKVSEERRRELGKNYKEEMDMMKKGCAEQRRENISRVDALRFDNEKNQKIADEKIQELRTEAANQRLENVQQSEIVHHEVLDQTVKLFEKQEKAFERQLEIQLEAGRKNTETRIEYIRVMVNISVLESQESQVQRLRAATLKWFEGVRDVVELKTTLLQLISEYNLDKPNNVYILKRDMEKLRNDIRAVNRLHDKVRETLTGSSIHRDQNILNSFNTARDAVGLALTAIVSTFVPIHDRLLRHQDLDHSLISQPFEQLETALRTIPELCDEQRALTEATILLEQLSKNPDPPQQPQLDE</sequence>
<reference evidence="3" key="1">
    <citation type="submission" date="2020-10" db="EMBL/GenBank/DDBJ databases">
        <authorList>
            <person name="Kikuchi T."/>
        </authorList>
    </citation>
    <scope>NUCLEOTIDE SEQUENCE</scope>
    <source>
        <strain evidence="3">NKZ352</strain>
    </source>
</reference>
<feature type="region of interest" description="Disordered" evidence="2">
    <location>
        <begin position="1"/>
        <end position="21"/>
    </location>
</feature>
<organism evidence="3 4">
    <name type="scientific">Caenorhabditis auriculariae</name>
    <dbReference type="NCBI Taxonomy" id="2777116"/>
    <lineage>
        <taxon>Eukaryota</taxon>
        <taxon>Metazoa</taxon>
        <taxon>Ecdysozoa</taxon>
        <taxon>Nematoda</taxon>
        <taxon>Chromadorea</taxon>
        <taxon>Rhabditida</taxon>
        <taxon>Rhabditina</taxon>
        <taxon>Rhabditomorpha</taxon>
        <taxon>Rhabditoidea</taxon>
        <taxon>Rhabditidae</taxon>
        <taxon>Peloderinae</taxon>
        <taxon>Caenorhabditis</taxon>
    </lineage>
</organism>
<dbReference type="Proteomes" id="UP000835052">
    <property type="component" value="Unassembled WGS sequence"/>
</dbReference>
<evidence type="ECO:0000313" key="4">
    <source>
        <dbReference type="Proteomes" id="UP000835052"/>
    </source>
</evidence>
<feature type="compositionally biased region" description="Low complexity" evidence="2">
    <location>
        <begin position="11"/>
        <end position="21"/>
    </location>
</feature>
<evidence type="ECO:0000256" key="1">
    <source>
        <dbReference type="SAM" id="Coils"/>
    </source>
</evidence>